<dbReference type="EMBL" id="BNAT01000002">
    <property type="protein sequence ID" value="GHH82776.1"/>
    <property type="molecule type" value="Genomic_DNA"/>
</dbReference>
<proteinExistence type="predicted"/>
<keyword evidence="2" id="KW-1185">Reference proteome</keyword>
<dbReference type="AlphaFoldDB" id="A0A919GE53"/>
<gene>
    <name evidence="1" type="ORF">GCM10017771_07890</name>
</gene>
<accession>A0A919GE53</accession>
<protein>
    <submittedName>
        <fullName evidence="1">Uncharacterized protein</fullName>
    </submittedName>
</protein>
<evidence type="ECO:0000313" key="2">
    <source>
        <dbReference type="Proteomes" id="UP000603227"/>
    </source>
</evidence>
<dbReference type="Proteomes" id="UP000603227">
    <property type="component" value="Unassembled WGS sequence"/>
</dbReference>
<name>A0A919GE53_9ACTN</name>
<reference evidence="1" key="2">
    <citation type="submission" date="2020-09" db="EMBL/GenBank/DDBJ databases">
        <authorList>
            <person name="Sun Q."/>
            <person name="Zhou Y."/>
        </authorList>
    </citation>
    <scope>NUCLEOTIDE SEQUENCE</scope>
    <source>
        <strain evidence="1">CGMCC 4.7403</strain>
    </source>
</reference>
<organism evidence="1 2">
    <name type="scientific">Streptomyces capitiformicae</name>
    <dbReference type="NCBI Taxonomy" id="2014920"/>
    <lineage>
        <taxon>Bacteria</taxon>
        <taxon>Bacillati</taxon>
        <taxon>Actinomycetota</taxon>
        <taxon>Actinomycetes</taxon>
        <taxon>Kitasatosporales</taxon>
        <taxon>Streptomycetaceae</taxon>
        <taxon>Streptomyces</taxon>
    </lineage>
</organism>
<sequence length="64" mass="7090">MENHMGGVQAMGCRMFGDAFRRRPENRVGRHNGPTAPTLVRMLEDVAVVTCQIAAAVHFEHELA</sequence>
<evidence type="ECO:0000313" key="1">
    <source>
        <dbReference type="EMBL" id="GHH82776.1"/>
    </source>
</evidence>
<comment type="caution">
    <text evidence="1">The sequence shown here is derived from an EMBL/GenBank/DDBJ whole genome shotgun (WGS) entry which is preliminary data.</text>
</comment>
<reference evidence="1" key="1">
    <citation type="journal article" date="2014" name="Int. J. Syst. Evol. Microbiol.">
        <title>Complete genome sequence of Corynebacterium casei LMG S-19264T (=DSM 44701T), isolated from a smear-ripened cheese.</title>
        <authorList>
            <consortium name="US DOE Joint Genome Institute (JGI-PGF)"/>
            <person name="Walter F."/>
            <person name="Albersmeier A."/>
            <person name="Kalinowski J."/>
            <person name="Ruckert C."/>
        </authorList>
    </citation>
    <scope>NUCLEOTIDE SEQUENCE</scope>
    <source>
        <strain evidence="1">CGMCC 4.7403</strain>
    </source>
</reference>